<organism evidence="1 2">
    <name type="scientific">Paramecium octaurelia</name>
    <dbReference type="NCBI Taxonomy" id="43137"/>
    <lineage>
        <taxon>Eukaryota</taxon>
        <taxon>Sar</taxon>
        <taxon>Alveolata</taxon>
        <taxon>Ciliophora</taxon>
        <taxon>Intramacronucleata</taxon>
        <taxon>Oligohymenophorea</taxon>
        <taxon>Peniculida</taxon>
        <taxon>Parameciidae</taxon>
        <taxon>Paramecium</taxon>
    </lineage>
</organism>
<name>A0A8S1YJS2_PAROT</name>
<gene>
    <name evidence="1" type="ORF">POCTA_138.1.T2020007</name>
</gene>
<reference evidence="1" key="1">
    <citation type="submission" date="2021-01" db="EMBL/GenBank/DDBJ databases">
        <authorList>
            <consortium name="Genoscope - CEA"/>
            <person name="William W."/>
        </authorList>
    </citation>
    <scope>NUCLEOTIDE SEQUENCE</scope>
</reference>
<evidence type="ECO:0000313" key="2">
    <source>
        <dbReference type="Proteomes" id="UP000683925"/>
    </source>
</evidence>
<comment type="caution">
    <text evidence="1">The sequence shown here is derived from an EMBL/GenBank/DDBJ whole genome shotgun (WGS) entry which is preliminary data.</text>
</comment>
<proteinExistence type="predicted"/>
<evidence type="ECO:0000313" key="1">
    <source>
        <dbReference type="EMBL" id="CAD8215076.1"/>
    </source>
</evidence>
<dbReference type="PANTHER" id="PTHR45333">
    <property type="entry name" value="MEMBRANE PROTEIN-RELATED"/>
    <property type="match status" value="1"/>
</dbReference>
<dbReference type="EMBL" id="CAJJDP010000206">
    <property type="protein sequence ID" value="CAD8215076.1"/>
    <property type="molecule type" value="Genomic_DNA"/>
</dbReference>
<accession>A0A8S1YJS2</accession>
<dbReference type="AlphaFoldDB" id="A0A8S1YJS2"/>
<keyword evidence="2" id="KW-1185">Reference proteome</keyword>
<dbReference type="Proteomes" id="UP000683925">
    <property type="component" value="Unassembled WGS sequence"/>
</dbReference>
<sequence length="191" mass="22433">MKRINLLINSIDNSQEIIQQLKEIKQGYNRKDDFYQVLTQAKNFDEFYLNELLQMLRNKKITNCLEFFKSQTELKFIASMIQNVSGIDINKKNYSNENYDQIRKGLIKQISYDQYIIKLMKFLVGLTAIDERFIQSGSNALNFLVEMKIDLREQSLENKRLIKSQIQMAIHQLQLQSTSDDQSTSLCDVKA</sequence>
<protein>
    <submittedName>
        <fullName evidence="1">Uncharacterized protein</fullName>
    </submittedName>
</protein>
<dbReference type="PANTHER" id="PTHR45333:SF1">
    <property type="entry name" value="CHROMOSOME UNDETERMINED SCAFFOLD_625, WHOLE GENOME SHOTGUN SEQUENCE"/>
    <property type="match status" value="1"/>
</dbReference>